<dbReference type="KEGG" id="fku:FGKAn22_20180"/>
<accession>A0AAN1W0F7</accession>
<keyword evidence="2" id="KW-1185">Reference proteome</keyword>
<dbReference type="AlphaFoldDB" id="A0AAN1W0F7"/>
<dbReference type="SUPFAM" id="SSF101386">
    <property type="entry name" value="all-alpha NTP pyrophosphatases"/>
    <property type="match status" value="1"/>
</dbReference>
<evidence type="ECO:0000313" key="2">
    <source>
        <dbReference type="Proteomes" id="UP001319121"/>
    </source>
</evidence>
<dbReference type="CDD" id="cd11527">
    <property type="entry name" value="NTP-PPase_dUTPase"/>
    <property type="match status" value="1"/>
</dbReference>
<reference evidence="1 2" key="1">
    <citation type="submission" date="2019-03" db="EMBL/GenBank/DDBJ databases">
        <title>Complete genome sequence of Ferrigenium kumadai strain An22, a microaerophilic iron-oxidizing bacterium isolated from a paddy field soil.</title>
        <authorList>
            <person name="Watanabe T."/>
            <person name="Asakawa S."/>
        </authorList>
    </citation>
    <scope>NUCLEOTIDE SEQUENCE [LARGE SCALE GENOMIC DNA]</scope>
    <source>
        <strain evidence="1 2">An22</strain>
    </source>
</reference>
<name>A0AAN1W0F7_9PROT</name>
<dbReference type="Proteomes" id="UP001319121">
    <property type="component" value="Chromosome"/>
</dbReference>
<dbReference type="InterPro" id="IPR014871">
    <property type="entry name" value="dUTPase/dCTP_pyrophosphatase"/>
</dbReference>
<dbReference type="RefSeq" id="WP_212785570.1">
    <property type="nucleotide sequence ID" value="NZ_AP019536.1"/>
</dbReference>
<sequence>MTLTETQLTTMLELQDGMNSKVNPDWVAANNNWHRAIQVEGVEAIEHHGWKWWKKQDCDMAQLRMELVDIWHFILSAAIQEKHGNVALAKMEMLSELNLHQKSVQFDNQYYMLAQMKLLEKLDLLVGLAAARRTNLALFESLLLDCGTNWTDLFKQYIGKNVLNVFRQDHGYKTGTYIKIWGGREDNEHLVEVLETVDLNADDVRDALYQSLKARYIVVAG</sequence>
<proteinExistence type="predicted"/>
<gene>
    <name evidence="1" type="primary">dut_2</name>
    <name evidence="1" type="ORF">FGKAn22_20180</name>
</gene>
<evidence type="ECO:0000313" key="1">
    <source>
        <dbReference type="EMBL" id="BBJ00326.1"/>
    </source>
</evidence>
<dbReference type="Pfam" id="PF08761">
    <property type="entry name" value="dUTPase_2"/>
    <property type="match status" value="1"/>
</dbReference>
<dbReference type="EMBL" id="AP019536">
    <property type="protein sequence ID" value="BBJ00326.1"/>
    <property type="molecule type" value="Genomic_DNA"/>
</dbReference>
<dbReference type="Gene3D" id="1.10.4010.10">
    <property type="entry name" value="Type II deoxyuridine triphosphatase"/>
    <property type="match status" value="1"/>
</dbReference>
<organism evidence="1 2">
    <name type="scientific">Ferrigenium kumadai</name>
    <dbReference type="NCBI Taxonomy" id="1682490"/>
    <lineage>
        <taxon>Bacteria</taxon>
        <taxon>Pseudomonadati</taxon>
        <taxon>Pseudomonadota</taxon>
        <taxon>Betaproteobacteria</taxon>
        <taxon>Nitrosomonadales</taxon>
        <taxon>Gallionellaceae</taxon>
        <taxon>Ferrigenium</taxon>
    </lineage>
</organism>
<protein>
    <submittedName>
        <fullName evidence="1">dUTPase</fullName>
    </submittedName>
</protein>